<sequence>MNELNSLERRAMAKISTPAGGMLIVAADQRNGMKAVMKDAPGGADSITKDGLADAKSDLLRHLGNAAPAILLDAETALPRVVDDGTLARDTGLVVALDASGFATENGLKRTRYVEGVTPRRVRELGGDAAKMLWYLRADRRDDETVVLEDIARLVKECEAEGVLLIVEILTYQLDGETDEEYAAIFPSLIEGAAELSVAAGAKVLKLQYAGSAEGCAAVTAAAQGVPWAVLSAGVDHETFVGQVRTAVENGARGAMAGRSLWKDSLSISSETREDLLTGRALPRLLELESVIDGVLAGPVGATRP</sequence>
<evidence type="ECO:0000313" key="3">
    <source>
        <dbReference type="EMBL" id="SDZ16694.1"/>
    </source>
</evidence>
<dbReference type="PANTHER" id="PTHR39340:SF1">
    <property type="entry name" value="SULFOFRUCTOSEPHOSPHATE ALDOLASE"/>
    <property type="match status" value="1"/>
</dbReference>
<dbReference type="EMBL" id="FNPZ01000002">
    <property type="protein sequence ID" value="SDZ16694.1"/>
    <property type="molecule type" value="Genomic_DNA"/>
</dbReference>
<protein>
    <submittedName>
        <fullName evidence="3">Tagatose 1,6-diphosphate aldolase</fullName>
    </submittedName>
</protein>
<gene>
    <name evidence="3" type="ORF">SAMN05216554_2734</name>
</gene>
<evidence type="ECO:0000256" key="2">
    <source>
        <dbReference type="ARBA" id="ARBA00023239"/>
    </source>
</evidence>
<dbReference type="GO" id="GO:0061595">
    <property type="term" value="F:6-deoxy-6-sulfofructose-1-phosphate aldolase activity"/>
    <property type="evidence" value="ECO:0007669"/>
    <property type="project" value="TreeGrafter"/>
</dbReference>
<reference evidence="3 4" key="1">
    <citation type="submission" date="2016-10" db="EMBL/GenBank/DDBJ databases">
        <authorList>
            <person name="de Groot N.N."/>
        </authorList>
    </citation>
    <scope>NUCLEOTIDE SEQUENCE [LARGE SCALE GENOMIC DNA]</scope>
    <source>
        <strain evidence="3 4">CGMCC 4.3491</strain>
    </source>
</reference>
<evidence type="ECO:0000256" key="1">
    <source>
        <dbReference type="ARBA" id="ARBA00008679"/>
    </source>
</evidence>
<comment type="similarity">
    <text evidence="1">Belongs to the aldolase LacD family.</text>
</comment>
<keyword evidence="4" id="KW-1185">Reference proteome</keyword>
<name>A0A1H3QT51_9MICO</name>
<dbReference type="Gene3D" id="3.20.20.70">
    <property type="entry name" value="Aldolase class I"/>
    <property type="match status" value="1"/>
</dbReference>
<dbReference type="InterPro" id="IPR002915">
    <property type="entry name" value="DeoC/FbaB/LacD_aldolase"/>
</dbReference>
<dbReference type="Pfam" id="PF01791">
    <property type="entry name" value="DeoC"/>
    <property type="match status" value="1"/>
</dbReference>
<dbReference type="Proteomes" id="UP000198891">
    <property type="component" value="Unassembled WGS sequence"/>
</dbReference>
<dbReference type="InterPro" id="IPR050552">
    <property type="entry name" value="LacD_aldolase"/>
</dbReference>
<dbReference type="GO" id="GO:1902777">
    <property type="term" value="P:6-sulfoquinovose(1-) catabolic process"/>
    <property type="evidence" value="ECO:0007669"/>
    <property type="project" value="TreeGrafter"/>
</dbReference>
<dbReference type="RefSeq" id="WP_217634356.1">
    <property type="nucleotide sequence ID" value="NZ_FNPZ01000002.1"/>
</dbReference>
<dbReference type="STRING" id="381665.SAMN05216554_2734"/>
<dbReference type="InterPro" id="IPR013785">
    <property type="entry name" value="Aldolase_TIM"/>
</dbReference>
<dbReference type="AlphaFoldDB" id="A0A1H3QT51"/>
<dbReference type="SUPFAM" id="SSF51569">
    <property type="entry name" value="Aldolase"/>
    <property type="match status" value="1"/>
</dbReference>
<dbReference type="SMART" id="SM01133">
    <property type="entry name" value="DeoC"/>
    <property type="match status" value="1"/>
</dbReference>
<dbReference type="PANTHER" id="PTHR39340">
    <property type="entry name" value="SULFOFRUCTOSEPHOSPHATE ALDOLASE"/>
    <property type="match status" value="1"/>
</dbReference>
<organism evidence="3 4">
    <name type="scientific">Herbiconiux ginsengi</name>
    <dbReference type="NCBI Taxonomy" id="381665"/>
    <lineage>
        <taxon>Bacteria</taxon>
        <taxon>Bacillati</taxon>
        <taxon>Actinomycetota</taxon>
        <taxon>Actinomycetes</taxon>
        <taxon>Micrococcales</taxon>
        <taxon>Microbacteriaceae</taxon>
        <taxon>Herbiconiux</taxon>
    </lineage>
</organism>
<keyword evidence="2" id="KW-0456">Lyase</keyword>
<accession>A0A1H3QT51</accession>
<proteinExistence type="inferred from homology"/>
<evidence type="ECO:0000313" key="4">
    <source>
        <dbReference type="Proteomes" id="UP000198891"/>
    </source>
</evidence>